<dbReference type="InterPro" id="IPR003615">
    <property type="entry name" value="HNH_nuc"/>
</dbReference>
<evidence type="ECO:0000313" key="2">
    <source>
        <dbReference type="EMBL" id="AVY96090.1"/>
    </source>
</evidence>
<keyword evidence="2" id="KW-0540">Nuclease</keyword>
<dbReference type="SMART" id="SM00507">
    <property type="entry name" value="HNHc"/>
    <property type="match status" value="1"/>
</dbReference>
<dbReference type="Pfam" id="PF01844">
    <property type="entry name" value="HNH"/>
    <property type="match status" value="1"/>
</dbReference>
<sequence length="285" mass="31941">MAPEEDYFRLSGRSANDFSWWTSEIEKSKAFDWSDYLLPNLEIEPHTLSSPTLATAVEEANGAAWTVDELRSAVEAYLDMMAHDRAGKPYVKKQYYEKLAGKFNRTAKAFEYRMQNISYVLSLMGRDWLRGLKPAKNVGAQVAGQIEQLLAEAEGRQVAPIVAFEIAVRDEVKKKQLPVPTGSDSPQPFTSASTQYARDPEIKAWILQQAGGVCECCKKSAPFKAADGMPYLEVHHVRRLADQGSDQVSNAVAVCPNCHRELHYGAYSKQLVEQLYLSVERLVCE</sequence>
<reference evidence="2 3" key="1">
    <citation type="submission" date="2018-04" db="EMBL/GenBank/DDBJ databases">
        <title>Denitrifier Microvirgula.</title>
        <authorList>
            <person name="Anderson E."/>
            <person name="Jang J."/>
            <person name="Ishii S."/>
        </authorList>
    </citation>
    <scope>NUCLEOTIDE SEQUENCE [LARGE SCALE GENOMIC DNA]</scope>
    <source>
        <strain evidence="2 3">BE2.4</strain>
    </source>
</reference>
<dbReference type="InterPro" id="IPR002711">
    <property type="entry name" value="HNH"/>
</dbReference>
<keyword evidence="2" id="KW-0255">Endonuclease</keyword>
<dbReference type="GO" id="GO:0003676">
    <property type="term" value="F:nucleic acid binding"/>
    <property type="evidence" value="ECO:0007669"/>
    <property type="project" value="InterPro"/>
</dbReference>
<dbReference type="AlphaFoldDB" id="A0A2S0PFC3"/>
<keyword evidence="3" id="KW-1185">Reference proteome</keyword>
<dbReference type="Gene3D" id="1.10.30.50">
    <property type="match status" value="1"/>
</dbReference>
<proteinExistence type="predicted"/>
<keyword evidence="2" id="KW-0378">Hydrolase</keyword>
<dbReference type="GO" id="GO:0008270">
    <property type="term" value="F:zinc ion binding"/>
    <property type="evidence" value="ECO:0007669"/>
    <property type="project" value="InterPro"/>
</dbReference>
<feature type="domain" description="HNH nuclease" evidence="1">
    <location>
        <begin position="201"/>
        <end position="260"/>
    </location>
</feature>
<name>A0A2S0PFC3_9NEIS</name>
<evidence type="ECO:0000259" key="1">
    <source>
        <dbReference type="SMART" id="SM00507"/>
    </source>
</evidence>
<dbReference type="Proteomes" id="UP000244173">
    <property type="component" value="Chromosome"/>
</dbReference>
<dbReference type="EMBL" id="CP028519">
    <property type="protein sequence ID" value="AVY96090.1"/>
    <property type="molecule type" value="Genomic_DNA"/>
</dbReference>
<dbReference type="KEGG" id="maer:DAI18_12990"/>
<dbReference type="CDD" id="cd00085">
    <property type="entry name" value="HNHc"/>
    <property type="match status" value="1"/>
</dbReference>
<dbReference type="GO" id="GO:0004519">
    <property type="term" value="F:endonuclease activity"/>
    <property type="evidence" value="ECO:0007669"/>
    <property type="project" value="UniProtKB-KW"/>
</dbReference>
<accession>A0A2S0PFC3</accession>
<evidence type="ECO:0000313" key="3">
    <source>
        <dbReference type="Proteomes" id="UP000244173"/>
    </source>
</evidence>
<dbReference type="OrthoDB" id="5292295at2"/>
<protein>
    <submittedName>
        <fullName evidence="2">HNH endonuclease</fullName>
    </submittedName>
</protein>
<gene>
    <name evidence="2" type="ORF">DAI18_12990</name>
</gene>
<organism evidence="2 3">
    <name type="scientific">Microvirgula aerodenitrificans</name>
    <dbReference type="NCBI Taxonomy" id="57480"/>
    <lineage>
        <taxon>Bacteria</taxon>
        <taxon>Pseudomonadati</taxon>
        <taxon>Pseudomonadota</taxon>
        <taxon>Betaproteobacteria</taxon>
        <taxon>Neisseriales</taxon>
        <taxon>Aquaspirillaceae</taxon>
        <taxon>Microvirgula</taxon>
    </lineage>
</organism>
<dbReference type="STRING" id="1122240.GCA_000620105_02630"/>